<evidence type="ECO:0000256" key="1">
    <source>
        <dbReference type="SAM" id="MobiDB-lite"/>
    </source>
</evidence>
<gene>
    <name evidence="2" type="ORF">UFOVP453_48</name>
</gene>
<reference evidence="2" key="1">
    <citation type="submission" date="2020-04" db="EMBL/GenBank/DDBJ databases">
        <authorList>
            <person name="Chiriac C."/>
            <person name="Salcher M."/>
            <person name="Ghai R."/>
            <person name="Kavagutti S V."/>
        </authorList>
    </citation>
    <scope>NUCLEOTIDE SEQUENCE</scope>
</reference>
<feature type="region of interest" description="Disordered" evidence="1">
    <location>
        <begin position="235"/>
        <end position="257"/>
    </location>
</feature>
<feature type="compositionally biased region" description="Polar residues" evidence="1">
    <location>
        <begin position="247"/>
        <end position="256"/>
    </location>
</feature>
<feature type="region of interest" description="Disordered" evidence="1">
    <location>
        <begin position="1"/>
        <end position="97"/>
    </location>
</feature>
<feature type="compositionally biased region" description="Basic and acidic residues" evidence="1">
    <location>
        <begin position="1"/>
        <end position="11"/>
    </location>
</feature>
<feature type="compositionally biased region" description="Basic and acidic residues" evidence="1">
    <location>
        <begin position="70"/>
        <end position="97"/>
    </location>
</feature>
<evidence type="ECO:0008006" key="3">
    <source>
        <dbReference type="Google" id="ProtNLM"/>
    </source>
</evidence>
<evidence type="ECO:0000313" key="2">
    <source>
        <dbReference type="EMBL" id="CAB4144598.1"/>
    </source>
</evidence>
<protein>
    <recommendedName>
        <fullName evidence="3">Scaffolding protein</fullName>
    </recommendedName>
</protein>
<sequence>MEKYEPAKFEDYQLDESDYEEEEVSQEEVNSEQQTETQEEPSTEESATEVENETPAEETTSESAVQTPEENARYAEQRRQKQLEERVKSELERERQQAPEFQVAKLLSDMYGMPVDELYSQLQEAALQKQAEERGLPIEVMKQLSEYEQQQTQLQEQLHFMQFQNWQNKVTTEAQQLVTQYPMLTQDDIEQAKFYLLETLQNPDIPLERAVFALHGGKITDSFKNLAKQEAMAEISGRKKGGLPPQSMKTSDGQTLSEEERYVARMMGLSEADYIKYK</sequence>
<dbReference type="EMBL" id="LR796426">
    <property type="protein sequence ID" value="CAB4144598.1"/>
    <property type="molecule type" value="Genomic_DNA"/>
</dbReference>
<accession>A0A6J5MD30</accession>
<organism evidence="2">
    <name type="scientific">uncultured Caudovirales phage</name>
    <dbReference type="NCBI Taxonomy" id="2100421"/>
    <lineage>
        <taxon>Viruses</taxon>
        <taxon>Duplodnaviria</taxon>
        <taxon>Heunggongvirae</taxon>
        <taxon>Uroviricota</taxon>
        <taxon>Caudoviricetes</taxon>
        <taxon>Peduoviridae</taxon>
        <taxon>Maltschvirus</taxon>
        <taxon>Maltschvirus maltsch</taxon>
    </lineage>
</organism>
<proteinExistence type="predicted"/>
<feature type="compositionally biased region" description="Acidic residues" evidence="1">
    <location>
        <begin position="37"/>
        <end position="60"/>
    </location>
</feature>
<name>A0A6J5MD30_9CAUD</name>
<feature type="compositionally biased region" description="Acidic residues" evidence="1">
    <location>
        <begin position="12"/>
        <end position="30"/>
    </location>
</feature>